<dbReference type="GO" id="GO:0016787">
    <property type="term" value="F:hydrolase activity"/>
    <property type="evidence" value="ECO:0007669"/>
    <property type="project" value="UniProtKB-KW"/>
</dbReference>
<dbReference type="EMBL" id="WNKS01000003">
    <property type="protein sequence ID" value="MTV30482.1"/>
    <property type="molecule type" value="Genomic_DNA"/>
</dbReference>
<proteinExistence type="predicted"/>
<dbReference type="SUPFAM" id="SSF53474">
    <property type="entry name" value="alpha/beta-Hydrolases"/>
    <property type="match status" value="1"/>
</dbReference>
<accession>A0A6N8DIZ3</accession>
<comment type="caution">
    <text evidence="2">The sequence shown here is derived from an EMBL/GenBank/DDBJ whole genome shotgun (WGS) entry which is preliminary data.</text>
</comment>
<organism evidence="2 3">
    <name type="scientific">Rhodoblastus acidophilus</name>
    <name type="common">Rhodopseudomonas acidophila</name>
    <dbReference type="NCBI Taxonomy" id="1074"/>
    <lineage>
        <taxon>Bacteria</taxon>
        <taxon>Pseudomonadati</taxon>
        <taxon>Pseudomonadota</taxon>
        <taxon>Alphaproteobacteria</taxon>
        <taxon>Hyphomicrobiales</taxon>
        <taxon>Rhodoblastaceae</taxon>
        <taxon>Rhodoblastus</taxon>
    </lineage>
</organism>
<dbReference type="Proteomes" id="UP000439113">
    <property type="component" value="Unassembled WGS sequence"/>
</dbReference>
<dbReference type="RefSeq" id="WP_155445135.1">
    <property type="nucleotide sequence ID" value="NZ_JAOQNR010000003.1"/>
</dbReference>
<sequence length="240" mass="25491">MRLYFVHGWAFGPDCFDALATLLTDWPQVRADLGFFGAKEIPDFAPGDVLVGHSMGFGWGFSQRADWAGVVAINAFSRFVKTEDGRGCVRAAELRALRKALARDPKACVDAFRAQHGGGAGGAANVESLTGGLAFLEAWDTLTPRHCEEPQATTPSGPRASRSVDGFAPLAMTAQSLAANPPALVLAAEDDPLVPLDAARELAQSGGELFVSATGGHGLPWTAPAFCAEKLRDFLRRHGW</sequence>
<gene>
    <name evidence="2" type="ORF">GJ654_05685</name>
</gene>
<dbReference type="Gene3D" id="3.40.50.1820">
    <property type="entry name" value="alpha/beta hydrolase"/>
    <property type="match status" value="1"/>
</dbReference>
<dbReference type="Pfam" id="PF08386">
    <property type="entry name" value="Abhydrolase_4"/>
    <property type="match status" value="1"/>
</dbReference>
<protein>
    <submittedName>
        <fullName evidence="2">Alpha/beta fold hydrolase</fullName>
    </submittedName>
</protein>
<dbReference type="InterPro" id="IPR029058">
    <property type="entry name" value="AB_hydrolase_fold"/>
</dbReference>
<name>A0A6N8DIZ3_RHOAC</name>
<evidence type="ECO:0000313" key="3">
    <source>
        <dbReference type="Proteomes" id="UP000439113"/>
    </source>
</evidence>
<feature type="domain" description="Peptidase S33 tripeptidyl aminopeptidase-like C-terminal" evidence="1">
    <location>
        <begin position="178"/>
        <end position="236"/>
    </location>
</feature>
<evidence type="ECO:0000259" key="1">
    <source>
        <dbReference type="Pfam" id="PF08386"/>
    </source>
</evidence>
<dbReference type="AlphaFoldDB" id="A0A6N8DIZ3"/>
<dbReference type="OrthoDB" id="7165362at2"/>
<evidence type="ECO:0000313" key="2">
    <source>
        <dbReference type="EMBL" id="MTV30482.1"/>
    </source>
</evidence>
<reference evidence="2 3" key="1">
    <citation type="submission" date="2019-11" db="EMBL/GenBank/DDBJ databases">
        <title>Whole-genome sequence of a Rhodoblastus acidophilus DSM 142.</title>
        <authorList>
            <person name="Kyndt J.A."/>
            <person name="Meyer T.E."/>
        </authorList>
    </citation>
    <scope>NUCLEOTIDE SEQUENCE [LARGE SCALE GENOMIC DNA]</scope>
    <source>
        <strain evidence="2 3">DSM 142</strain>
    </source>
</reference>
<dbReference type="InterPro" id="IPR013595">
    <property type="entry name" value="Pept_S33_TAP-like_C"/>
</dbReference>
<keyword evidence="2" id="KW-0378">Hydrolase</keyword>